<accession>A0A543BA21</accession>
<evidence type="ECO:0000256" key="1">
    <source>
        <dbReference type="SAM" id="MobiDB-lite"/>
    </source>
</evidence>
<evidence type="ECO:0000313" key="3">
    <source>
        <dbReference type="Proteomes" id="UP000317209"/>
    </source>
</evidence>
<organism evidence="2 3">
    <name type="scientific">Microbacterium saperdae</name>
    <dbReference type="NCBI Taxonomy" id="69368"/>
    <lineage>
        <taxon>Bacteria</taxon>
        <taxon>Bacillati</taxon>
        <taxon>Actinomycetota</taxon>
        <taxon>Actinomycetes</taxon>
        <taxon>Micrococcales</taxon>
        <taxon>Microbacteriaceae</taxon>
        <taxon>Microbacterium</taxon>
    </lineage>
</organism>
<dbReference type="SUPFAM" id="SSF53474">
    <property type="entry name" value="alpha/beta-Hydrolases"/>
    <property type="match status" value="1"/>
</dbReference>
<reference evidence="2 3" key="1">
    <citation type="submission" date="2019-06" db="EMBL/GenBank/DDBJ databases">
        <title>Sequencing the genomes of 1000 actinobacteria strains.</title>
        <authorList>
            <person name="Klenk H.-P."/>
        </authorList>
    </citation>
    <scope>NUCLEOTIDE SEQUENCE [LARGE SCALE GENOMIC DNA]</scope>
    <source>
        <strain evidence="2 3">DSM 20169</strain>
    </source>
</reference>
<name>A0A543BA21_9MICO</name>
<keyword evidence="3" id="KW-1185">Reference proteome</keyword>
<dbReference type="RefSeq" id="WP_141873449.1">
    <property type="nucleotide sequence ID" value="NZ_VFOX01000002.1"/>
</dbReference>
<feature type="region of interest" description="Disordered" evidence="1">
    <location>
        <begin position="341"/>
        <end position="360"/>
    </location>
</feature>
<evidence type="ECO:0008006" key="4">
    <source>
        <dbReference type="Google" id="ProtNLM"/>
    </source>
</evidence>
<evidence type="ECO:0000313" key="2">
    <source>
        <dbReference type="EMBL" id="TQL81680.1"/>
    </source>
</evidence>
<protein>
    <recommendedName>
        <fullName evidence="4">PGAP1-like protein</fullName>
    </recommendedName>
</protein>
<dbReference type="EMBL" id="VFOX01000002">
    <property type="protein sequence ID" value="TQL81680.1"/>
    <property type="molecule type" value="Genomic_DNA"/>
</dbReference>
<dbReference type="InterPro" id="IPR029058">
    <property type="entry name" value="AB_hydrolase_fold"/>
</dbReference>
<sequence length="425" mass="43892">MSGDLDIHHGGAIAVDTDALRDVGTRLAAVGVRFADARAAIARAHAVVAEQPGFASVDAGALSAAGDRAAVLGGECGDAAVGTLLMADAFELVELRAQARAMGLADTAPAAALQARIEHLTASDERIATMADWLVAGWKGGRFEGLGEQYDLGGLMAPLFSGGALAGILIGLGTVRPGMTLRGVADPVTVAPVRTSTPSSAPSSLADAFRRFPTAPGAQVRIEQYVMTDGTKRYMAYIKGSQSVGIGGAEPWDMRSNTQLYTGEKSASYQATLDALEAAGAEPGDRVDIVAHSQGGVIAAHLAMESEYDVQVQMTAGSPVEPTLDDDQLLIQLRHTDDVVSSLAAGGSPDGTGSPDSFTAEREADPAAGLQDLLLAPHQLDAYIETAEQVDASGDPRTAALDELWSELDGAIEITATEYHAERDG</sequence>
<dbReference type="Gene3D" id="3.40.50.1820">
    <property type="entry name" value="alpha/beta hydrolase"/>
    <property type="match status" value="1"/>
</dbReference>
<gene>
    <name evidence="2" type="ORF">FB560_3154</name>
</gene>
<dbReference type="AlphaFoldDB" id="A0A543BA21"/>
<comment type="caution">
    <text evidence="2">The sequence shown here is derived from an EMBL/GenBank/DDBJ whole genome shotgun (WGS) entry which is preliminary data.</text>
</comment>
<dbReference type="Proteomes" id="UP000317209">
    <property type="component" value="Unassembled WGS sequence"/>
</dbReference>
<proteinExistence type="predicted"/>
<dbReference type="OrthoDB" id="4790882at2"/>